<dbReference type="PANTHER" id="PTHR24366">
    <property type="entry name" value="IG(IMMUNOGLOBULIN) AND LRR(LEUCINE RICH REPEAT) DOMAINS"/>
    <property type="match status" value="1"/>
</dbReference>
<evidence type="ECO:0000256" key="7">
    <source>
        <dbReference type="SAM" id="SignalP"/>
    </source>
</evidence>
<dbReference type="Proteomes" id="UP000492820">
    <property type="component" value="Unassembled WGS sequence"/>
</dbReference>
<evidence type="ECO:0000313" key="9">
    <source>
        <dbReference type="EMBL" id="CDS17886.1"/>
    </source>
</evidence>
<evidence type="ECO:0000256" key="1">
    <source>
        <dbReference type="ARBA" id="ARBA00022614"/>
    </source>
</evidence>
<dbReference type="SUPFAM" id="SSF48726">
    <property type="entry name" value="Immunoglobulin"/>
    <property type="match status" value="1"/>
</dbReference>
<keyword evidence="6" id="KW-0472">Membrane</keyword>
<evidence type="ECO:0000313" key="11">
    <source>
        <dbReference type="WBParaSite" id="EgrG_001066500"/>
    </source>
</evidence>
<reference evidence="9" key="2">
    <citation type="submission" date="2014-06" db="EMBL/GenBank/DDBJ databases">
        <authorList>
            <person name="Aslett M."/>
        </authorList>
    </citation>
    <scope>NUCLEOTIDE SEQUENCE</scope>
</reference>
<sequence length="715" mass="78910">MLLRLVLLSLLLMLLVCVNQVHSVKGCVTYVTGDDYNEKASICDRFDTHFTRIPPTLPREVVRLTINHQSIEVLDKRHLEHLPNLTYLDLDSNGLSVIRRDAFLPVPNLRELSLRFNNLTLAVDSFHPNALTSANTLEALNLMRNPIGRVPAHYFYPMRNKLRSLVLAGASLDFHISTEALEGLFKLEVLDLSYNNLETLPSTFNGLFTTMQLKQLFLFGNPWRCDCTLRWLREWMDRHNTTQYYIDPRGVDASGYVIDPLLPMEPGSMENAAYPKCAFPPRLAGRALFPVLTVQNNPIVSSEMACPPRPKRTSFIVRGKVGENITLTCDFDASSVDEVLWYKNGNPIVSTSRVRVRQVYHGQVAVELFLSGIHDSDVGTYICLLKNDFGKANTTITLSLADSKWLQRANTEAGFIGWLDQFSSNTVLKYSSIAAVVIVILLIAVGTILYCFCRRSPKNVAKALANKPHSKTSFTELAPLNGLHSVTTDGTINCRRLQPPRYSPSHDLTFTQHQQPYILSFQDSYPLYSMAEHGAADLAGSCPVHGMPKSSSSFISSEKSFDSGSPMFNTLDKGMNAYGGLTTVPVSHIPQMLATPITSSSVVLMGELESGTNVQAADYVLCPRHGNVLASLGSPQGNGSRVDSQLSPVVRTTKTIKLNPFPPPSRNSTTLKTKHVEFADTPNATTVGETHPEVVPMTTTAVSNGDKSSGFITTL</sequence>
<accession>A0A068WHH4</accession>
<dbReference type="InterPro" id="IPR013783">
    <property type="entry name" value="Ig-like_fold"/>
</dbReference>
<dbReference type="SUPFAM" id="SSF52058">
    <property type="entry name" value="L domain-like"/>
    <property type="match status" value="1"/>
</dbReference>
<dbReference type="EMBL" id="LK028577">
    <property type="protein sequence ID" value="CDS17886.1"/>
    <property type="molecule type" value="Genomic_DNA"/>
</dbReference>
<dbReference type="InterPro" id="IPR000483">
    <property type="entry name" value="Cys-rich_flank_reg_C"/>
</dbReference>
<dbReference type="InterPro" id="IPR003598">
    <property type="entry name" value="Ig_sub2"/>
</dbReference>
<dbReference type="InterPro" id="IPR001611">
    <property type="entry name" value="Leu-rich_rpt"/>
</dbReference>
<reference evidence="11" key="3">
    <citation type="submission" date="2020-10" db="UniProtKB">
        <authorList>
            <consortium name="WormBaseParasite"/>
        </authorList>
    </citation>
    <scope>IDENTIFICATION</scope>
</reference>
<proteinExistence type="predicted"/>
<evidence type="ECO:0000256" key="6">
    <source>
        <dbReference type="SAM" id="Phobius"/>
    </source>
</evidence>
<dbReference type="PROSITE" id="PS50835">
    <property type="entry name" value="IG_LIKE"/>
    <property type="match status" value="1"/>
</dbReference>
<dbReference type="PANTHER" id="PTHR24366:SF96">
    <property type="entry name" value="LEUCINE RICH REPEAT CONTAINING 53"/>
    <property type="match status" value="1"/>
</dbReference>
<dbReference type="InterPro" id="IPR032675">
    <property type="entry name" value="LRR_dom_sf"/>
</dbReference>
<dbReference type="InterPro" id="IPR036179">
    <property type="entry name" value="Ig-like_dom_sf"/>
</dbReference>
<dbReference type="SMART" id="SM00409">
    <property type="entry name" value="IG"/>
    <property type="match status" value="1"/>
</dbReference>
<evidence type="ECO:0000259" key="8">
    <source>
        <dbReference type="PROSITE" id="PS50835"/>
    </source>
</evidence>
<dbReference type="Pfam" id="PF00560">
    <property type="entry name" value="LRR_1"/>
    <property type="match status" value="1"/>
</dbReference>
<evidence type="ECO:0000256" key="2">
    <source>
        <dbReference type="ARBA" id="ARBA00022729"/>
    </source>
</evidence>
<gene>
    <name evidence="11" type="primary">EGR_05054</name>
    <name evidence="9" type="ORF">EgrG_001066500</name>
</gene>
<dbReference type="PROSITE" id="PS51450">
    <property type="entry name" value="LRR"/>
    <property type="match status" value="2"/>
</dbReference>
<keyword evidence="1" id="KW-0433">Leucine-rich repeat</keyword>
<feature type="domain" description="Ig-like" evidence="8">
    <location>
        <begin position="310"/>
        <end position="399"/>
    </location>
</feature>
<dbReference type="Gene3D" id="2.60.40.10">
    <property type="entry name" value="Immunoglobulins"/>
    <property type="match status" value="1"/>
</dbReference>
<dbReference type="Gene3D" id="3.80.10.10">
    <property type="entry name" value="Ribonuclease Inhibitor"/>
    <property type="match status" value="1"/>
</dbReference>
<dbReference type="Pfam" id="PF13855">
    <property type="entry name" value="LRR_8"/>
    <property type="match status" value="1"/>
</dbReference>
<dbReference type="WBParaSite" id="EgrG_001066500">
    <property type="protein sequence ID" value="EgrG_001066500"/>
    <property type="gene ID" value="EgrG_001066500"/>
</dbReference>
<organism evidence="9">
    <name type="scientific">Echinococcus granulosus</name>
    <name type="common">Hydatid tapeworm</name>
    <dbReference type="NCBI Taxonomy" id="6210"/>
    <lineage>
        <taxon>Eukaryota</taxon>
        <taxon>Metazoa</taxon>
        <taxon>Spiralia</taxon>
        <taxon>Lophotrochozoa</taxon>
        <taxon>Platyhelminthes</taxon>
        <taxon>Cestoda</taxon>
        <taxon>Eucestoda</taxon>
        <taxon>Cyclophyllidea</taxon>
        <taxon>Taeniidae</taxon>
        <taxon>Echinococcus</taxon>
        <taxon>Echinococcus granulosus group</taxon>
    </lineage>
</organism>
<name>A0A068WHH4_ECHGR</name>
<dbReference type="SMART" id="SM00082">
    <property type="entry name" value="LRRCT"/>
    <property type="match status" value="1"/>
</dbReference>
<evidence type="ECO:0000256" key="5">
    <source>
        <dbReference type="ARBA" id="ARBA00023180"/>
    </source>
</evidence>
<evidence type="ECO:0000256" key="4">
    <source>
        <dbReference type="ARBA" id="ARBA00023157"/>
    </source>
</evidence>
<dbReference type="SMART" id="SM00408">
    <property type="entry name" value="IGc2"/>
    <property type="match status" value="1"/>
</dbReference>
<keyword evidence="3" id="KW-0677">Repeat</keyword>
<keyword evidence="6" id="KW-1133">Transmembrane helix</keyword>
<keyword evidence="4" id="KW-1015">Disulfide bond</keyword>
<dbReference type="Pfam" id="PF07679">
    <property type="entry name" value="I-set"/>
    <property type="match status" value="1"/>
</dbReference>
<dbReference type="InterPro" id="IPR003591">
    <property type="entry name" value="Leu-rich_rpt_typical-subtyp"/>
</dbReference>
<dbReference type="CDD" id="cd00096">
    <property type="entry name" value="Ig"/>
    <property type="match status" value="1"/>
</dbReference>
<keyword evidence="5" id="KW-0325">Glycoprotein</keyword>
<dbReference type="OrthoDB" id="6287768at2759"/>
<protein>
    <submittedName>
        <fullName evidence="9 11">Leucine rich repeats and immunoglobulin</fullName>
    </submittedName>
</protein>
<feature type="chain" id="PRO_5033210059" evidence="7">
    <location>
        <begin position="24"/>
        <end position="715"/>
    </location>
</feature>
<dbReference type="InterPro" id="IPR013098">
    <property type="entry name" value="Ig_I-set"/>
</dbReference>
<dbReference type="SMART" id="SM00369">
    <property type="entry name" value="LRR_TYP"/>
    <property type="match status" value="3"/>
</dbReference>
<dbReference type="InterPro" id="IPR003599">
    <property type="entry name" value="Ig_sub"/>
</dbReference>
<evidence type="ECO:0000256" key="3">
    <source>
        <dbReference type="ARBA" id="ARBA00022737"/>
    </source>
</evidence>
<keyword evidence="6" id="KW-0812">Transmembrane</keyword>
<keyword evidence="2 7" id="KW-0732">Signal</keyword>
<feature type="signal peptide" evidence="7">
    <location>
        <begin position="1"/>
        <end position="23"/>
    </location>
</feature>
<dbReference type="InterPro" id="IPR007110">
    <property type="entry name" value="Ig-like_dom"/>
</dbReference>
<feature type="transmembrane region" description="Helical" evidence="6">
    <location>
        <begin position="430"/>
        <end position="452"/>
    </location>
</feature>
<dbReference type="AlphaFoldDB" id="A0A068WHH4"/>
<evidence type="ECO:0000313" key="10">
    <source>
        <dbReference type="Proteomes" id="UP000492820"/>
    </source>
</evidence>
<reference evidence="9 10" key="1">
    <citation type="journal article" date="2013" name="Nature">
        <title>The genomes of four tapeworm species reveal adaptations to parasitism.</title>
        <authorList>
            <person name="Tsai I.J."/>
            <person name="Zarowiecki M."/>
            <person name="Holroyd N."/>
            <person name="Garciarrubio A."/>
            <person name="Sanchez-Flores A."/>
            <person name="Brooks K.L."/>
            <person name="Tracey A."/>
            <person name="Bobes R.J."/>
            <person name="Fragoso G."/>
            <person name="Sciutto E."/>
            <person name="Aslett M."/>
            <person name="Beasley H."/>
            <person name="Bennett H.M."/>
            <person name="Cai J."/>
            <person name="Camicia F."/>
            <person name="Clark R."/>
            <person name="Cucher M."/>
            <person name="De Silva N."/>
            <person name="Day T.A."/>
            <person name="Deplazes P."/>
            <person name="Estrada K."/>
            <person name="Fernandez C."/>
            <person name="Holland P.W."/>
            <person name="Hou J."/>
            <person name="Hu S."/>
            <person name="Huckvale T."/>
            <person name="Hung S.S."/>
            <person name="Kamenetzky L."/>
            <person name="Keane J.A."/>
            <person name="Kiss F."/>
            <person name="Koziol U."/>
            <person name="Lambert O."/>
            <person name="Liu K."/>
            <person name="Luo X."/>
            <person name="Luo Y."/>
            <person name="Macchiaroli N."/>
            <person name="Nichol S."/>
            <person name="Paps J."/>
            <person name="Parkinson J."/>
            <person name="Pouchkina-Stantcheva N."/>
            <person name="Riddiford N."/>
            <person name="Rosenzvit M."/>
            <person name="Salinas G."/>
            <person name="Wasmuth J.D."/>
            <person name="Zamanian M."/>
            <person name="Zheng Y."/>
            <person name="Cai X."/>
            <person name="Soberon X."/>
            <person name="Olson P.D."/>
            <person name="Laclette J.P."/>
            <person name="Brehm K."/>
            <person name="Berriman M."/>
            <person name="Garciarrubio A."/>
            <person name="Bobes R.J."/>
            <person name="Fragoso G."/>
            <person name="Sanchez-Flores A."/>
            <person name="Estrada K."/>
            <person name="Cevallos M.A."/>
            <person name="Morett E."/>
            <person name="Gonzalez V."/>
            <person name="Portillo T."/>
            <person name="Ochoa-Leyva A."/>
            <person name="Jose M.V."/>
            <person name="Sciutto E."/>
            <person name="Landa A."/>
            <person name="Jimenez L."/>
            <person name="Valdes V."/>
            <person name="Carrero J.C."/>
            <person name="Larralde C."/>
            <person name="Morales-Montor J."/>
            <person name="Limon-Lason J."/>
            <person name="Soberon X."/>
            <person name="Laclette J.P."/>
        </authorList>
    </citation>
    <scope>NUCLEOTIDE SEQUENCE [LARGE SCALE GENOMIC DNA]</scope>
</reference>